<evidence type="ECO:0000313" key="1">
    <source>
        <dbReference type="EMBL" id="CAG8757359.1"/>
    </source>
</evidence>
<feature type="non-terminal residue" evidence="1">
    <location>
        <position position="1"/>
    </location>
</feature>
<proteinExistence type="predicted"/>
<protein>
    <submittedName>
        <fullName evidence="1">15382_t:CDS:1</fullName>
    </submittedName>
</protein>
<name>A0ACA9QMT3_9GLOM</name>
<organism evidence="1 2">
    <name type="scientific">Dentiscutata heterogama</name>
    <dbReference type="NCBI Taxonomy" id="1316150"/>
    <lineage>
        <taxon>Eukaryota</taxon>
        <taxon>Fungi</taxon>
        <taxon>Fungi incertae sedis</taxon>
        <taxon>Mucoromycota</taxon>
        <taxon>Glomeromycotina</taxon>
        <taxon>Glomeromycetes</taxon>
        <taxon>Diversisporales</taxon>
        <taxon>Gigasporaceae</taxon>
        <taxon>Dentiscutata</taxon>
    </lineage>
</organism>
<gene>
    <name evidence="1" type="ORF">DHETER_LOCUS15040</name>
</gene>
<keyword evidence="2" id="KW-1185">Reference proteome</keyword>
<accession>A0ACA9QMT3</accession>
<evidence type="ECO:0000313" key="2">
    <source>
        <dbReference type="Proteomes" id="UP000789702"/>
    </source>
</evidence>
<comment type="caution">
    <text evidence="1">The sequence shown here is derived from an EMBL/GenBank/DDBJ whole genome shotgun (WGS) entry which is preliminary data.</text>
</comment>
<feature type="non-terminal residue" evidence="1">
    <location>
        <position position="253"/>
    </location>
</feature>
<dbReference type="Proteomes" id="UP000789702">
    <property type="component" value="Unassembled WGS sequence"/>
</dbReference>
<reference evidence="1" key="1">
    <citation type="submission" date="2021-06" db="EMBL/GenBank/DDBJ databases">
        <authorList>
            <person name="Kallberg Y."/>
            <person name="Tangrot J."/>
            <person name="Rosling A."/>
        </authorList>
    </citation>
    <scope>NUCLEOTIDE SEQUENCE</scope>
    <source>
        <strain evidence="1">IL203A</strain>
    </source>
</reference>
<sequence>LKERYLFLFNDLLIIAKLINTNPQKSNTPPTEKLYQVKHIVEMHQITHITLPPLEDRDASLINKAPKREPSVMAAFSRKFSTDPHGAIAGMVEKRHIKNDPNHIAALLFKRSELSKRKLGLYLSDRKNKEIMIAFLDKFRFEGLYIDEALRVFLMSVCLPPEREDFDYLIKSFANRWYNANVNVVKSNEDMSIKLTFAILELNSRLHGQHNVTDNKNFRNVNRAGTFTLQDFVNQFRRESYQFHLVPDEVLEK</sequence>
<dbReference type="EMBL" id="CAJVPU010049405">
    <property type="protein sequence ID" value="CAG8757359.1"/>
    <property type="molecule type" value="Genomic_DNA"/>
</dbReference>